<sequence length="1118" mass="128951">MDTCGLYAITQYLVHSVDQELRHISEGTISNPEQQKQVLHSHFQKTREKFLRLLTLVRWTQRHKKSFDSFNDIIINVDAKGQSMLNTTNGLFNVDAQMRSIREASFDLPTAIDVLTTGNYNRLPRSIADSLDATANQHKSITRQYVDECNSRLTDLIRMHILQTTLPPALSVLALNNGQITLSRENKFVVTLTLCENDQHVYYWRILWLRILVNEENVSVNPLVPQVMLRLTQVLQARLYYLDATDGIDHLHDLCSSIHKVCLRTAMDILGRQARMLQNGKWKKVIQCDPFNELVPGELNLSIKFWNHAPHLTDGSTLKGFKMAPSYELRLFVDDRKEVTVDHLPSLLNNSKPIKINYSKLNLSNIIFHAMEMHAQDRLTTLHKLVPSTLRDGSLLINLYAHYDLTITIDWQTGKFCFESEVDLSKTCSTLNTNLKNFNSTFQECLDKAFIKSVIYAYERAAVMMCLDYFATDDSIDILFPDYSEALISVKVSGEKPSVRLLYEKEPLVEHKVPSLLLFENESMQQDHHHDDDDDQPLIKKQKLNHKKDTFLSSLNHLKRIIDYGRSRVCEHLILKELRNYVKVIHSTQGEIILSPTPQLSFSSLKINHFKLLIDQITCEWSLTAFEIQDESSSDRDDQLTFEYPSGNVNQSISKLLDDLQSIDRMSFIALQYSKLKSENSNLVTLVSNHSTCAFKYNMHTIKIKFDSGNYVLEMHPSHDLEPFIKSSFDQFVRHQDHNSLQKLIYMMDRISTPLITLKQILTKRRQLVWSFVPRDLLHLRIHYMVPNNSKFEFMVNFNQGELLIKSLDDSHHVNVPVNDHDKLSKAIHEFDLFVTSLYMYEAASERVSSSLKNVKKSNTEKYSFSFNIHVTDTVVYTLKMENNELSLNVAPAANGNDQFNDQHKKFIKDMFRTCLEYCTHMHVQHERCFISVIQFLGLSHSICRCVMDALLSVNSGRRRVNLMLIAPIDARDTSSQVLQALRIPEKIQQMLMVPIQHTLQGGQRVYSFCKKTVTHFLMIRITDVHTNEYVDIPIAIPQIRDAMEQLSVTIRANDALLKPGMDAATIGDRIVNKANNGGMVQDNFDIDDEPEPYDDNCVRKLLKLLCEMSIDELYHLQ</sequence>
<dbReference type="Proteomes" id="UP001431209">
    <property type="component" value="Unassembled WGS sequence"/>
</dbReference>
<evidence type="ECO:0000256" key="3">
    <source>
        <dbReference type="ARBA" id="ARBA00023015"/>
    </source>
</evidence>
<evidence type="ECO:0000256" key="1">
    <source>
        <dbReference type="ARBA" id="ARBA00004123"/>
    </source>
</evidence>
<dbReference type="GO" id="GO:0006357">
    <property type="term" value="P:regulation of transcription by RNA polymerase II"/>
    <property type="evidence" value="ECO:0007669"/>
    <property type="project" value="InterPro"/>
</dbReference>
<keyword evidence="6 7" id="KW-0539">Nucleus</keyword>
<comment type="subunit">
    <text evidence="7">Component of the Mediator complex.</text>
</comment>
<dbReference type="PANTHER" id="PTHR12809">
    <property type="entry name" value="MEDIATOR COMPLEX SUBUNIT"/>
    <property type="match status" value="1"/>
</dbReference>
<dbReference type="GO" id="GO:0016592">
    <property type="term" value="C:mediator complex"/>
    <property type="evidence" value="ECO:0007669"/>
    <property type="project" value="UniProtKB-UniRule"/>
</dbReference>
<evidence type="ECO:0000313" key="10">
    <source>
        <dbReference type="Proteomes" id="UP001431209"/>
    </source>
</evidence>
<comment type="function">
    <text evidence="7">Component of the Mediator complex, a coactivator involved in the regulated transcription of nearly all RNA polymerase II-dependent genes. Mediator functions as a bridge to convey information from gene-specific regulatory proteins to the basal RNA polymerase II transcription machinery. Mediator is recruited to promoters by direct interactions with regulatory proteins and serves as a scaffold for the assembly of a functional preinitiation complex with RNA polymerase II and the general transcription factors.</text>
</comment>
<protein>
    <recommendedName>
        <fullName evidence="7">Mediator of RNA polymerase II transcription subunit 14</fullName>
    </recommendedName>
    <alternativeName>
        <fullName evidence="7">Mediator complex subunit 14</fullName>
    </alternativeName>
</protein>
<evidence type="ECO:0000256" key="2">
    <source>
        <dbReference type="ARBA" id="ARBA00007813"/>
    </source>
</evidence>
<gene>
    <name evidence="9" type="ORF">AKO1_009405</name>
</gene>
<evidence type="ECO:0000256" key="5">
    <source>
        <dbReference type="ARBA" id="ARBA00023163"/>
    </source>
</evidence>
<name>A0AAW2ZJN1_9EUKA</name>
<dbReference type="GO" id="GO:0003712">
    <property type="term" value="F:transcription coregulator activity"/>
    <property type="evidence" value="ECO:0007669"/>
    <property type="project" value="UniProtKB-UniRule"/>
</dbReference>
<evidence type="ECO:0000259" key="8">
    <source>
        <dbReference type="Pfam" id="PF08638"/>
    </source>
</evidence>
<dbReference type="AlphaFoldDB" id="A0AAW2ZJN1"/>
<dbReference type="InterPro" id="IPR055122">
    <property type="entry name" value="Med14_N"/>
</dbReference>
<keyword evidence="5 7" id="KW-0804">Transcription</keyword>
<reference evidence="9 10" key="1">
    <citation type="submission" date="2024-03" db="EMBL/GenBank/DDBJ databases">
        <title>The Acrasis kona genome and developmental transcriptomes reveal deep origins of eukaryotic multicellular pathways.</title>
        <authorList>
            <person name="Sheikh S."/>
            <person name="Fu C.-J."/>
            <person name="Brown M.W."/>
            <person name="Baldauf S.L."/>
        </authorList>
    </citation>
    <scope>NUCLEOTIDE SEQUENCE [LARGE SCALE GENOMIC DNA]</scope>
    <source>
        <strain evidence="9 10">ATCC MYA-3509</strain>
    </source>
</reference>
<accession>A0AAW2ZJN1</accession>
<comment type="subcellular location">
    <subcellularLocation>
        <location evidence="1 7">Nucleus</location>
    </subcellularLocation>
</comment>
<organism evidence="9 10">
    <name type="scientific">Acrasis kona</name>
    <dbReference type="NCBI Taxonomy" id="1008807"/>
    <lineage>
        <taxon>Eukaryota</taxon>
        <taxon>Discoba</taxon>
        <taxon>Heterolobosea</taxon>
        <taxon>Tetramitia</taxon>
        <taxon>Eutetramitia</taxon>
        <taxon>Acrasidae</taxon>
        <taxon>Acrasis</taxon>
    </lineage>
</organism>
<evidence type="ECO:0000256" key="6">
    <source>
        <dbReference type="ARBA" id="ARBA00023242"/>
    </source>
</evidence>
<comment type="similarity">
    <text evidence="2 7">Belongs to the Mediator complex subunit 14 family.</text>
</comment>
<proteinExistence type="inferred from homology"/>
<keyword evidence="4 7" id="KW-0010">Activator</keyword>
<evidence type="ECO:0000256" key="4">
    <source>
        <dbReference type="ARBA" id="ARBA00023159"/>
    </source>
</evidence>
<dbReference type="PANTHER" id="PTHR12809:SF2">
    <property type="entry name" value="MEDIATOR OF RNA POLYMERASE II TRANSCRIPTION SUBUNIT 14"/>
    <property type="match status" value="1"/>
</dbReference>
<comment type="caution">
    <text evidence="9">The sequence shown here is derived from an EMBL/GenBank/DDBJ whole genome shotgun (WGS) entry which is preliminary data.</text>
</comment>
<dbReference type="GO" id="GO:0070847">
    <property type="term" value="C:core mediator complex"/>
    <property type="evidence" value="ECO:0007669"/>
    <property type="project" value="TreeGrafter"/>
</dbReference>
<dbReference type="InterPro" id="IPR013947">
    <property type="entry name" value="Mediator_Med14"/>
</dbReference>
<evidence type="ECO:0000313" key="9">
    <source>
        <dbReference type="EMBL" id="KAL0490016.1"/>
    </source>
</evidence>
<evidence type="ECO:0000256" key="7">
    <source>
        <dbReference type="RuleBase" id="RU365082"/>
    </source>
</evidence>
<feature type="domain" description="Mediator complex subunit MED14 N-terminal" evidence="8">
    <location>
        <begin position="9"/>
        <end position="194"/>
    </location>
</feature>
<keyword evidence="10" id="KW-1185">Reference proteome</keyword>
<keyword evidence="3 7" id="KW-0805">Transcription regulation</keyword>
<dbReference type="Pfam" id="PF08638">
    <property type="entry name" value="Med14"/>
    <property type="match status" value="1"/>
</dbReference>
<dbReference type="EMBL" id="JAOPGA020001632">
    <property type="protein sequence ID" value="KAL0490016.1"/>
    <property type="molecule type" value="Genomic_DNA"/>
</dbReference>